<dbReference type="Pfam" id="PF00612">
    <property type="entry name" value="IQ"/>
    <property type="match status" value="3"/>
</dbReference>
<dbReference type="InterPro" id="IPR000048">
    <property type="entry name" value="IQ_motif_EF-hand-BS"/>
</dbReference>
<feature type="compositionally biased region" description="Basic residues" evidence="5">
    <location>
        <begin position="280"/>
        <end position="290"/>
    </location>
</feature>
<dbReference type="SMART" id="SM00015">
    <property type="entry name" value="IQ"/>
    <property type="match status" value="4"/>
</dbReference>
<evidence type="ECO:0000256" key="3">
    <source>
        <dbReference type="ARBA" id="ARBA00022737"/>
    </source>
</evidence>
<evidence type="ECO:0000256" key="1">
    <source>
        <dbReference type="ARBA" id="ARBA00004496"/>
    </source>
</evidence>
<comment type="caution">
    <text evidence="6">The sequence shown here is derived from an EMBL/GenBank/DDBJ whole genome shotgun (WGS) entry which is preliminary data.</text>
</comment>
<dbReference type="PROSITE" id="PS50096">
    <property type="entry name" value="IQ"/>
    <property type="match status" value="2"/>
</dbReference>
<evidence type="ECO:0000256" key="2">
    <source>
        <dbReference type="ARBA" id="ARBA00022490"/>
    </source>
</evidence>
<dbReference type="Gene3D" id="1.20.5.190">
    <property type="match status" value="1"/>
</dbReference>
<name>A0A8S1HLV3_9PELO</name>
<dbReference type="GO" id="GO:0005516">
    <property type="term" value="F:calmodulin binding"/>
    <property type="evidence" value="ECO:0007669"/>
    <property type="project" value="UniProtKB-KW"/>
</dbReference>
<dbReference type="GO" id="GO:0000278">
    <property type="term" value="P:mitotic cell cycle"/>
    <property type="evidence" value="ECO:0007669"/>
    <property type="project" value="TreeGrafter"/>
</dbReference>
<evidence type="ECO:0000313" key="7">
    <source>
        <dbReference type="Proteomes" id="UP000835052"/>
    </source>
</evidence>
<dbReference type="Proteomes" id="UP000835052">
    <property type="component" value="Unassembled WGS sequence"/>
</dbReference>
<dbReference type="GO" id="GO:0005737">
    <property type="term" value="C:cytoplasm"/>
    <property type="evidence" value="ECO:0007669"/>
    <property type="project" value="UniProtKB-SubCell"/>
</dbReference>
<sequence>MVFSPLTPQKSPLDAKDDLLFRGPTDNEQREVYEAAMVIQRAYREYRARNTSRRQADAERNAAVTIQCCYRRYKQFCYFKKLHNAAIVVQKHFRMRKKDDKEEDPCEKDSVPEHPTLDGQSIRIQVPQNNSTLLRQHRAATTIQLAYRGHRKRQAAARKIQKVAENACAKRGRFVCDDNQQKRERIGNPSTWFYCSADLGANANIAVDQFAANEWDQLNESMVFVVANSILPCSSTPICPSVECLKTALIELLDVMSVIKSKRDSGGKTVGFALFTGKKGRMAGPKKPRRGGTAVVDDPASPKTGLGERSYRAESPSQFSTVTDVSIPHSEVSLPTVDYSKDDCLSWSSTIGEEADDVTISSEEPKPHERIVSREEIAKTEEALCKKLSLIVDLVTDFTNDATRANESAEDLLNELRTKVRVYLQYLDVEMKDAEFLLRFNVDRSTICDDRIDWLLHFTKCHKEMRRVLEELSEDVCGDLEECLDLRKRGIVGKKPKPETLNILSSMQEGMRVATQLLCATQRRRG</sequence>
<keyword evidence="4" id="KW-0112">Calmodulin-binding</keyword>
<feature type="compositionally biased region" description="Basic and acidic residues" evidence="5">
    <location>
        <begin position="107"/>
        <end position="116"/>
    </location>
</feature>
<proteinExistence type="predicted"/>
<comment type="subcellular location">
    <subcellularLocation>
        <location evidence="1">Cytoplasm</location>
    </subcellularLocation>
</comment>
<dbReference type="SUPFAM" id="SSF52540">
    <property type="entry name" value="P-loop containing nucleoside triphosphate hydrolases"/>
    <property type="match status" value="1"/>
</dbReference>
<dbReference type="GO" id="GO:0051295">
    <property type="term" value="P:establishment of meiotic spindle localization"/>
    <property type="evidence" value="ECO:0007669"/>
    <property type="project" value="TreeGrafter"/>
</dbReference>
<dbReference type="InterPro" id="IPR051185">
    <property type="entry name" value="ASPM"/>
</dbReference>
<dbReference type="PANTHER" id="PTHR22706">
    <property type="entry name" value="ASSEMBLY FACTOR FOR SPINDLE MICROTUBULES"/>
    <property type="match status" value="1"/>
</dbReference>
<keyword evidence="2" id="KW-0963">Cytoplasm</keyword>
<reference evidence="6" key="1">
    <citation type="submission" date="2020-10" db="EMBL/GenBank/DDBJ databases">
        <authorList>
            <person name="Kikuchi T."/>
        </authorList>
    </citation>
    <scope>NUCLEOTIDE SEQUENCE</scope>
    <source>
        <strain evidence="6">NKZ352</strain>
    </source>
</reference>
<keyword evidence="3" id="KW-0677">Repeat</keyword>
<evidence type="ECO:0000256" key="5">
    <source>
        <dbReference type="SAM" id="MobiDB-lite"/>
    </source>
</evidence>
<gene>
    <name evidence="6" type="ORF">CAUJ_LOCUS13462</name>
</gene>
<dbReference type="CDD" id="cd23767">
    <property type="entry name" value="IQCD"/>
    <property type="match status" value="1"/>
</dbReference>
<dbReference type="GO" id="GO:0007051">
    <property type="term" value="P:spindle organization"/>
    <property type="evidence" value="ECO:0007669"/>
    <property type="project" value="TreeGrafter"/>
</dbReference>
<organism evidence="6 7">
    <name type="scientific">Caenorhabditis auriculariae</name>
    <dbReference type="NCBI Taxonomy" id="2777116"/>
    <lineage>
        <taxon>Eukaryota</taxon>
        <taxon>Metazoa</taxon>
        <taxon>Ecdysozoa</taxon>
        <taxon>Nematoda</taxon>
        <taxon>Chromadorea</taxon>
        <taxon>Rhabditida</taxon>
        <taxon>Rhabditina</taxon>
        <taxon>Rhabditomorpha</taxon>
        <taxon>Rhabditoidea</taxon>
        <taxon>Rhabditidae</taxon>
        <taxon>Peloderinae</taxon>
        <taxon>Caenorhabditis</taxon>
    </lineage>
</organism>
<dbReference type="PANTHER" id="PTHR22706:SF1">
    <property type="entry name" value="ASSEMBLY FACTOR FOR SPINDLE MICROTUBULES"/>
    <property type="match status" value="1"/>
</dbReference>
<evidence type="ECO:0000313" key="6">
    <source>
        <dbReference type="EMBL" id="CAD6197553.1"/>
    </source>
</evidence>
<dbReference type="InterPro" id="IPR027417">
    <property type="entry name" value="P-loop_NTPase"/>
</dbReference>
<dbReference type="OrthoDB" id="128536at2759"/>
<evidence type="ECO:0000256" key="4">
    <source>
        <dbReference type="ARBA" id="ARBA00022860"/>
    </source>
</evidence>
<feature type="region of interest" description="Disordered" evidence="5">
    <location>
        <begin position="98"/>
        <end position="120"/>
    </location>
</feature>
<protein>
    <submittedName>
        <fullName evidence="6">Uncharacterized protein</fullName>
    </submittedName>
</protein>
<accession>A0A8S1HLV3</accession>
<dbReference type="GO" id="GO:0000922">
    <property type="term" value="C:spindle pole"/>
    <property type="evidence" value="ECO:0007669"/>
    <property type="project" value="TreeGrafter"/>
</dbReference>
<dbReference type="EMBL" id="CAJGYM010000097">
    <property type="protein sequence ID" value="CAD6197553.1"/>
    <property type="molecule type" value="Genomic_DNA"/>
</dbReference>
<keyword evidence="7" id="KW-1185">Reference proteome</keyword>
<dbReference type="AlphaFoldDB" id="A0A8S1HLV3"/>
<feature type="region of interest" description="Disordered" evidence="5">
    <location>
        <begin position="280"/>
        <end position="313"/>
    </location>
</feature>